<gene>
    <name evidence="2" type="ORF">ACJRO7_027689</name>
</gene>
<feature type="chain" id="PRO_5044866039" description="Transmembrane protein" evidence="1">
    <location>
        <begin position="30"/>
        <end position="78"/>
    </location>
</feature>
<dbReference type="Proteomes" id="UP001634007">
    <property type="component" value="Unassembled WGS sequence"/>
</dbReference>
<evidence type="ECO:0000313" key="2">
    <source>
        <dbReference type="EMBL" id="KAL3730696.1"/>
    </source>
</evidence>
<evidence type="ECO:0008006" key="4">
    <source>
        <dbReference type="Google" id="ProtNLM"/>
    </source>
</evidence>
<feature type="signal peptide" evidence="1">
    <location>
        <begin position="1"/>
        <end position="29"/>
    </location>
</feature>
<keyword evidence="1" id="KW-0732">Signal</keyword>
<dbReference type="EMBL" id="JBJKBG010000007">
    <property type="protein sequence ID" value="KAL3730696.1"/>
    <property type="molecule type" value="Genomic_DNA"/>
</dbReference>
<protein>
    <recommendedName>
        <fullName evidence="4">Transmembrane protein</fullName>
    </recommendedName>
</protein>
<sequence>MKNIMTPKVAAGLMILLFLMGTSMRPSKASRVLMKGHEGERAYNKEPSLVVLQILEKDLPPCTGNCRGYTPGGSMHHN</sequence>
<accession>A0ABD3JS12</accession>
<dbReference type="AlphaFoldDB" id="A0ABD3JS12"/>
<evidence type="ECO:0000256" key="1">
    <source>
        <dbReference type="SAM" id="SignalP"/>
    </source>
</evidence>
<reference evidence="2 3" key="1">
    <citation type="submission" date="2024-11" db="EMBL/GenBank/DDBJ databases">
        <title>Chromosome-level genome assembly of Eucalyptus globulus Labill. provides insights into its genome evolution.</title>
        <authorList>
            <person name="Li X."/>
        </authorList>
    </citation>
    <scope>NUCLEOTIDE SEQUENCE [LARGE SCALE GENOMIC DNA]</scope>
    <source>
        <strain evidence="2">CL2024</strain>
        <tissue evidence="2">Fresh tender leaves</tissue>
    </source>
</reference>
<name>A0ABD3JS12_EUCGL</name>
<proteinExistence type="predicted"/>
<comment type="caution">
    <text evidence="2">The sequence shown here is derived from an EMBL/GenBank/DDBJ whole genome shotgun (WGS) entry which is preliminary data.</text>
</comment>
<keyword evidence="3" id="KW-1185">Reference proteome</keyword>
<evidence type="ECO:0000313" key="3">
    <source>
        <dbReference type="Proteomes" id="UP001634007"/>
    </source>
</evidence>
<organism evidence="2 3">
    <name type="scientific">Eucalyptus globulus</name>
    <name type="common">Tasmanian blue gum</name>
    <dbReference type="NCBI Taxonomy" id="34317"/>
    <lineage>
        <taxon>Eukaryota</taxon>
        <taxon>Viridiplantae</taxon>
        <taxon>Streptophyta</taxon>
        <taxon>Embryophyta</taxon>
        <taxon>Tracheophyta</taxon>
        <taxon>Spermatophyta</taxon>
        <taxon>Magnoliopsida</taxon>
        <taxon>eudicotyledons</taxon>
        <taxon>Gunneridae</taxon>
        <taxon>Pentapetalae</taxon>
        <taxon>rosids</taxon>
        <taxon>malvids</taxon>
        <taxon>Myrtales</taxon>
        <taxon>Myrtaceae</taxon>
        <taxon>Myrtoideae</taxon>
        <taxon>Eucalypteae</taxon>
        <taxon>Eucalyptus</taxon>
    </lineage>
</organism>